<evidence type="ECO:0000313" key="11">
    <source>
        <dbReference type="Proteomes" id="UP000289200"/>
    </source>
</evidence>
<feature type="transmembrane region" description="Helical" evidence="9">
    <location>
        <begin position="276"/>
        <end position="297"/>
    </location>
</feature>
<dbReference type="InterPro" id="IPR005279">
    <property type="entry name" value="Dipep/tripep_permease"/>
</dbReference>
<comment type="subcellular location">
    <subcellularLocation>
        <location evidence="1">Cell membrane</location>
        <topology evidence="1">Multi-pass membrane protein</topology>
    </subcellularLocation>
    <subcellularLocation>
        <location evidence="8">Membrane</location>
        <topology evidence="8">Multi-pass membrane protein</topology>
    </subcellularLocation>
</comment>
<gene>
    <name evidence="10" type="primary">dtpT</name>
    <name evidence="10" type="ORF">RHODGE_RHODGE_03194</name>
</gene>
<comment type="caution">
    <text evidence="10">The sequence shown here is derived from an EMBL/GenBank/DDBJ whole genome shotgun (WGS) entry which is preliminary data.</text>
</comment>
<name>A0A447CW77_9BRAD</name>
<dbReference type="PANTHER" id="PTHR23517">
    <property type="entry name" value="RESISTANCE PROTEIN MDTM, PUTATIVE-RELATED-RELATED"/>
    <property type="match status" value="1"/>
</dbReference>
<protein>
    <submittedName>
        <fullName evidence="10">Di-/tripeptide transporter</fullName>
    </submittedName>
</protein>
<proteinExistence type="inferred from homology"/>
<evidence type="ECO:0000256" key="5">
    <source>
        <dbReference type="ARBA" id="ARBA00022856"/>
    </source>
</evidence>
<evidence type="ECO:0000256" key="4">
    <source>
        <dbReference type="ARBA" id="ARBA00022692"/>
    </source>
</evidence>
<dbReference type="PANTHER" id="PTHR23517:SF15">
    <property type="entry name" value="PROTON-DEPENDENT OLIGOPEPTIDE FAMILY TRANSPORT PROTEIN"/>
    <property type="match status" value="1"/>
</dbReference>
<feature type="transmembrane region" description="Helical" evidence="9">
    <location>
        <begin position="177"/>
        <end position="196"/>
    </location>
</feature>
<evidence type="ECO:0000256" key="9">
    <source>
        <dbReference type="SAM" id="Phobius"/>
    </source>
</evidence>
<dbReference type="InterPro" id="IPR050171">
    <property type="entry name" value="MFS_Transporters"/>
</dbReference>
<dbReference type="NCBIfam" id="TIGR00924">
    <property type="entry name" value="yjdL_sub1_fam"/>
    <property type="match status" value="2"/>
</dbReference>
<dbReference type="Pfam" id="PF00854">
    <property type="entry name" value="PTR2"/>
    <property type="match status" value="2"/>
</dbReference>
<feature type="transmembrane region" description="Helical" evidence="9">
    <location>
        <begin position="226"/>
        <end position="244"/>
    </location>
</feature>
<feature type="transmembrane region" description="Helical" evidence="9">
    <location>
        <begin position="151"/>
        <end position="171"/>
    </location>
</feature>
<keyword evidence="5" id="KW-0653">Protein transport</keyword>
<evidence type="ECO:0000256" key="2">
    <source>
        <dbReference type="ARBA" id="ARBA00022448"/>
    </source>
</evidence>
<keyword evidence="3" id="KW-1003">Cell membrane</keyword>
<evidence type="ECO:0000313" key="10">
    <source>
        <dbReference type="EMBL" id="VCU09510.1"/>
    </source>
</evidence>
<keyword evidence="7 9" id="KW-0472">Membrane</keyword>
<dbReference type="InterPro" id="IPR018456">
    <property type="entry name" value="PTR2_symporter_CS"/>
</dbReference>
<feature type="transmembrane region" description="Helical" evidence="9">
    <location>
        <begin position="337"/>
        <end position="362"/>
    </location>
</feature>
<evidence type="ECO:0000256" key="7">
    <source>
        <dbReference type="ARBA" id="ARBA00023136"/>
    </source>
</evidence>
<dbReference type="PROSITE" id="PS01023">
    <property type="entry name" value="PTR2_2"/>
    <property type="match status" value="1"/>
</dbReference>
<evidence type="ECO:0000256" key="6">
    <source>
        <dbReference type="ARBA" id="ARBA00022989"/>
    </source>
</evidence>
<evidence type="ECO:0000256" key="1">
    <source>
        <dbReference type="ARBA" id="ARBA00004651"/>
    </source>
</evidence>
<keyword evidence="11" id="KW-1185">Reference proteome</keyword>
<evidence type="ECO:0000256" key="3">
    <source>
        <dbReference type="ARBA" id="ARBA00022475"/>
    </source>
</evidence>
<feature type="transmembrane region" description="Helical" evidence="9">
    <location>
        <begin position="309"/>
        <end position="331"/>
    </location>
</feature>
<sequence>MLFATEMWERFSYYGMRALLVLYMVKHLSEPGRAETVIGYAALRGALEAVFGPLGPQAFASHVYGLYTGLVYLTPLLGGLVADRVLGQRRTVVLGATLMALGHLMMAVETLLFPALAVLVLGSGAFKPNISTQVGTLYGADDARRDRAFSIFYVGINLGAFLAPLVCGSLGERVGWHWGFGVAGFGMLIGLAVYLAGARTLPPDVRTATPTPMPGADRMTRRERRAVIALLLLCVPVTLFWATYEQEGNTVTLWADGHTDRTVTLLGLVVEIPTTWFQALNPLMIFLFTPLVVELWAWQSRRGREPSTVTKMALGCLGVALANLVMAAATLQDGRAGMAWLVAYFAVLTLGELYLSPIGLSLVTRIAPARHASLLMGVWLATSMTGNLLAGVLGSLWERMDRTAFFLMIAALAASAAVIIAAARRPLHEALGEAAAAAPRDGGRLGPG</sequence>
<dbReference type="InterPro" id="IPR000109">
    <property type="entry name" value="POT_fam"/>
</dbReference>
<organism evidence="10 11">
    <name type="scientific">Rhodoplanes serenus</name>
    <dbReference type="NCBI Taxonomy" id="200615"/>
    <lineage>
        <taxon>Bacteria</taxon>
        <taxon>Pseudomonadati</taxon>
        <taxon>Pseudomonadota</taxon>
        <taxon>Alphaproteobacteria</taxon>
        <taxon>Hyphomicrobiales</taxon>
        <taxon>Nitrobacteraceae</taxon>
        <taxon>Rhodoplanes</taxon>
    </lineage>
</organism>
<dbReference type="PROSITE" id="PS01022">
    <property type="entry name" value="PTR2_1"/>
    <property type="match status" value="1"/>
</dbReference>
<feature type="transmembrane region" description="Helical" evidence="9">
    <location>
        <begin position="374"/>
        <end position="397"/>
    </location>
</feature>
<keyword evidence="6 9" id="KW-1133">Transmembrane helix</keyword>
<dbReference type="Proteomes" id="UP000289200">
    <property type="component" value="Unassembled WGS sequence"/>
</dbReference>
<dbReference type="CDD" id="cd17346">
    <property type="entry name" value="MFS_DtpA_like"/>
    <property type="match status" value="1"/>
</dbReference>
<feature type="transmembrane region" description="Helical" evidence="9">
    <location>
        <begin position="403"/>
        <end position="423"/>
    </location>
</feature>
<feature type="transmembrane region" description="Helical" evidence="9">
    <location>
        <begin position="58"/>
        <end position="78"/>
    </location>
</feature>
<dbReference type="AlphaFoldDB" id="A0A447CW77"/>
<comment type="similarity">
    <text evidence="8">Belongs to the major facilitator superfamily. Proton-dependent oligopeptide transporter (POT/PTR) (TC 2.A.17) family.</text>
</comment>
<reference evidence="11" key="1">
    <citation type="submission" date="2018-10" db="EMBL/GenBank/DDBJ databases">
        <authorList>
            <person name="Peiro R."/>
            <person name="Begona"/>
            <person name="Cbmso G."/>
            <person name="Lopez M."/>
            <person name="Gonzalez S."/>
            <person name="Sacristan E."/>
            <person name="Castillo E."/>
        </authorList>
    </citation>
    <scope>NUCLEOTIDE SEQUENCE [LARGE SCALE GENOMIC DNA]</scope>
</reference>
<accession>A0A447CW77</accession>
<evidence type="ECO:0000256" key="8">
    <source>
        <dbReference type="RuleBase" id="RU003755"/>
    </source>
</evidence>
<dbReference type="GO" id="GO:0005886">
    <property type="term" value="C:plasma membrane"/>
    <property type="evidence" value="ECO:0007669"/>
    <property type="project" value="UniProtKB-SubCell"/>
</dbReference>
<keyword evidence="2 8" id="KW-0813">Transport</keyword>
<dbReference type="GO" id="GO:1904680">
    <property type="term" value="F:peptide transmembrane transporter activity"/>
    <property type="evidence" value="ECO:0007669"/>
    <property type="project" value="InterPro"/>
</dbReference>
<dbReference type="SUPFAM" id="SSF103473">
    <property type="entry name" value="MFS general substrate transporter"/>
    <property type="match status" value="1"/>
</dbReference>
<dbReference type="Gene3D" id="1.20.1250.20">
    <property type="entry name" value="MFS general substrate transporter like domains"/>
    <property type="match status" value="2"/>
</dbReference>
<keyword evidence="4 8" id="KW-0812">Transmembrane</keyword>
<dbReference type="GO" id="GO:0006857">
    <property type="term" value="P:oligopeptide transport"/>
    <property type="evidence" value="ECO:0007669"/>
    <property type="project" value="InterPro"/>
</dbReference>
<dbReference type="InterPro" id="IPR036259">
    <property type="entry name" value="MFS_trans_sf"/>
</dbReference>
<keyword evidence="5" id="KW-0571">Peptide transport</keyword>
<dbReference type="EMBL" id="UWOC01000159">
    <property type="protein sequence ID" value="VCU09510.1"/>
    <property type="molecule type" value="Genomic_DNA"/>
</dbReference>